<feature type="compositionally biased region" description="Low complexity" evidence="2">
    <location>
        <begin position="123"/>
        <end position="135"/>
    </location>
</feature>
<sequence length="310" mass="32574">MIETKKRVTYQHIQTSLDIGMSQAFVKARTGGAGCAGAVGGGSTGGRQDTIEEAAEPDERKAIAPPVPVSAPAPLVVPAAVQHEAALAELRRDVRNEVQRLQQKLGRVEDLLTALAARLGADPAQPVSAQSSPPSEGEPVAPAPSIAALALQRPQPPDNALARKRRTKTREATVTCRPLSMQVLDLPFIIECRCSTCLLSLNSSVHADEWNKRKTRTVAGFVYIQNIIYGGETHKNTVPLDDHAPSAWTFGTTLRLCQQVRTKGAAPQVPTPTSPSEPTAVGAIGSGGASCAGASGTGAQSAAARRREFL</sequence>
<feature type="coiled-coil region" evidence="1">
    <location>
        <begin position="80"/>
        <end position="118"/>
    </location>
</feature>
<organism evidence="3 4">
    <name type="scientific">Eumeta variegata</name>
    <name type="common">Bagworm moth</name>
    <name type="synonym">Eumeta japonica</name>
    <dbReference type="NCBI Taxonomy" id="151549"/>
    <lineage>
        <taxon>Eukaryota</taxon>
        <taxon>Metazoa</taxon>
        <taxon>Ecdysozoa</taxon>
        <taxon>Arthropoda</taxon>
        <taxon>Hexapoda</taxon>
        <taxon>Insecta</taxon>
        <taxon>Pterygota</taxon>
        <taxon>Neoptera</taxon>
        <taxon>Endopterygota</taxon>
        <taxon>Lepidoptera</taxon>
        <taxon>Glossata</taxon>
        <taxon>Ditrysia</taxon>
        <taxon>Tineoidea</taxon>
        <taxon>Psychidae</taxon>
        <taxon>Oiketicinae</taxon>
        <taxon>Eumeta</taxon>
    </lineage>
</organism>
<comment type="caution">
    <text evidence="3">The sequence shown here is derived from an EMBL/GenBank/DDBJ whole genome shotgun (WGS) entry which is preliminary data.</text>
</comment>
<protein>
    <submittedName>
        <fullName evidence="3">Uncharacterized protein</fullName>
    </submittedName>
</protein>
<evidence type="ECO:0000313" key="4">
    <source>
        <dbReference type="Proteomes" id="UP000299102"/>
    </source>
</evidence>
<feature type="region of interest" description="Disordered" evidence="2">
    <location>
        <begin position="150"/>
        <end position="170"/>
    </location>
</feature>
<name>A0A4C1U8R4_EUMVA</name>
<feature type="region of interest" description="Disordered" evidence="2">
    <location>
        <begin position="122"/>
        <end position="141"/>
    </location>
</feature>
<reference evidence="3 4" key="1">
    <citation type="journal article" date="2019" name="Commun. Biol.">
        <title>The bagworm genome reveals a unique fibroin gene that provides high tensile strength.</title>
        <authorList>
            <person name="Kono N."/>
            <person name="Nakamura H."/>
            <person name="Ohtoshi R."/>
            <person name="Tomita M."/>
            <person name="Numata K."/>
            <person name="Arakawa K."/>
        </authorList>
    </citation>
    <scope>NUCLEOTIDE SEQUENCE [LARGE SCALE GENOMIC DNA]</scope>
</reference>
<gene>
    <name evidence="3" type="ORF">EVAR_22610_1</name>
</gene>
<keyword evidence="4" id="KW-1185">Reference proteome</keyword>
<dbReference type="OrthoDB" id="8068760at2759"/>
<accession>A0A4C1U8R4</accession>
<dbReference type="AlphaFoldDB" id="A0A4C1U8R4"/>
<keyword evidence="1" id="KW-0175">Coiled coil</keyword>
<evidence type="ECO:0000313" key="3">
    <source>
        <dbReference type="EMBL" id="GBP22324.1"/>
    </source>
</evidence>
<dbReference type="EMBL" id="BGZK01000138">
    <property type="protein sequence ID" value="GBP22324.1"/>
    <property type="molecule type" value="Genomic_DNA"/>
</dbReference>
<proteinExistence type="predicted"/>
<evidence type="ECO:0000256" key="1">
    <source>
        <dbReference type="SAM" id="Coils"/>
    </source>
</evidence>
<dbReference type="Proteomes" id="UP000299102">
    <property type="component" value="Unassembled WGS sequence"/>
</dbReference>
<evidence type="ECO:0000256" key="2">
    <source>
        <dbReference type="SAM" id="MobiDB-lite"/>
    </source>
</evidence>